<dbReference type="PANTHER" id="PTHR39339:SF1">
    <property type="entry name" value="CHAD DOMAIN-CONTAINING PROTEIN"/>
    <property type="match status" value="1"/>
</dbReference>
<gene>
    <name evidence="2" type="ORF">NIES593_14915</name>
</gene>
<dbReference type="PROSITE" id="PS51708">
    <property type="entry name" value="CHAD"/>
    <property type="match status" value="1"/>
</dbReference>
<keyword evidence="3" id="KW-1185">Reference proteome</keyword>
<proteinExistence type="predicted"/>
<protein>
    <submittedName>
        <fullName evidence="2">Metal-binding protein</fullName>
    </submittedName>
</protein>
<dbReference type="RefSeq" id="WP_073600341.1">
    <property type="nucleotide sequence ID" value="NZ_MRCB01000018.1"/>
</dbReference>
<dbReference type="OrthoDB" id="9777271at2"/>
<name>A0A1U7HDR8_9CYAN</name>
<organism evidence="2 3">
    <name type="scientific">Hydrococcus rivularis NIES-593</name>
    <dbReference type="NCBI Taxonomy" id="1921803"/>
    <lineage>
        <taxon>Bacteria</taxon>
        <taxon>Bacillati</taxon>
        <taxon>Cyanobacteriota</taxon>
        <taxon>Cyanophyceae</taxon>
        <taxon>Pleurocapsales</taxon>
        <taxon>Hydrococcaceae</taxon>
        <taxon>Hydrococcus</taxon>
    </lineage>
</organism>
<dbReference type="PANTHER" id="PTHR39339">
    <property type="entry name" value="SLR1444 PROTEIN"/>
    <property type="match status" value="1"/>
</dbReference>
<dbReference type="SMART" id="SM00880">
    <property type="entry name" value="CHAD"/>
    <property type="match status" value="1"/>
</dbReference>
<dbReference type="STRING" id="1921803.NIES593_14915"/>
<accession>A0A1U7HDR8</accession>
<dbReference type="Pfam" id="PF05235">
    <property type="entry name" value="CHAD"/>
    <property type="match status" value="1"/>
</dbReference>
<feature type="domain" description="CHAD" evidence="1">
    <location>
        <begin position="9"/>
        <end position="311"/>
    </location>
</feature>
<dbReference type="AlphaFoldDB" id="A0A1U7HDR8"/>
<reference evidence="2 3" key="1">
    <citation type="submission" date="2016-11" db="EMBL/GenBank/DDBJ databases">
        <title>Draft Genome Sequences of Nine Cyanobacterial Strains from Diverse Habitats.</title>
        <authorList>
            <person name="Zhu T."/>
            <person name="Hou S."/>
            <person name="Lu X."/>
            <person name="Hess W.R."/>
        </authorList>
    </citation>
    <scope>NUCLEOTIDE SEQUENCE [LARGE SCALE GENOMIC DNA]</scope>
    <source>
        <strain evidence="2 3">NIES-593</strain>
    </source>
</reference>
<dbReference type="Gene3D" id="1.40.20.10">
    <property type="entry name" value="CHAD domain"/>
    <property type="match status" value="1"/>
</dbReference>
<dbReference type="InterPro" id="IPR007899">
    <property type="entry name" value="CHAD_dom"/>
</dbReference>
<comment type="caution">
    <text evidence="2">The sequence shown here is derived from an EMBL/GenBank/DDBJ whole genome shotgun (WGS) entry which is preliminary data.</text>
</comment>
<sequence>MKKYLDREAKTFGDWAYLAIAKHFNKILKHENEVLKDKDPEELHQMRVGMRRLRSAIVGFSPALNFPKNADEKKVGQVARILGKLRDIDVLGDILKHWYQSDLPQNEKKQLDKALEVLTKQRKSTFKQVREILEDRIYINLKEAFQNWLENPTYQEIAEIDINNILPDLLLPQISKLLLNPGWLVGIKFQEGEVKFPDEWDKKQVEEILNRQGTMLHDLRKEAKRSRYNMELFTQFYSDAYQNYVKDIKDLQTVLGDMQDSFILAEFITEVFEKDYSTKMPTLTEKLADIRYHKWQEWKELQRKFLNSKNRKDLHLTVLRSSQVTT</sequence>
<evidence type="ECO:0000313" key="3">
    <source>
        <dbReference type="Proteomes" id="UP000186868"/>
    </source>
</evidence>
<dbReference type="InterPro" id="IPR038186">
    <property type="entry name" value="CHAD_dom_sf"/>
</dbReference>
<dbReference type="Proteomes" id="UP000186868">
    <property type="component" value="Unassembled WGS sequence"/>
</dbReference>
<evidence type="ECO:0000259" key="1">
    <source>
        <dbReference type="PROSITE" id="PS51708"/>
    </source>
</evidence>
<dbReference type="EMBL" id="MRCB01000018">
    <property type="protein sequence ID" value="OKH21720.1"/>
    <property type="molecule type" value="Genomic_DNA"/>
</dbReference>
<evidence type="ECO:0000313" key="2">
    <source>
        <dbReference type="EMBL" id="OKH21720.1"/>
    </source>
</evidence>